<sequence>MLPCERTKNQAEAHMSAGEPPIGVKSQVCDKGIHLDPNPSANLVGYKGRDLLYEKYS</sequence>
<name>A0ABQ1YU64_9BACL</name>
<accession>A0ABQ1YU64</accession>
<evidence type="ECO:0000313" key="3">
    <source>
        <dbReference type="Proteomes" id="UP000659344"/>
    </source>
</evidence>
<evidence type="ECO:0000313" key="2">
    <source>
        <dbReference type="EMBL" id="GGH36723.1"/>
    </source>
</evidence>
<evidence type="ECO:0000256" key="1">
    <source>
        <dbReference type="SAM" id="MobiDB-lite"/>
    </source>
</evidence>
<gene>
    <name evidence="2" type="ORF">GCM10008013_43780</name>
</gene>
<proteinExistence type="predicted"/>
<comment type="caution">
    <text evidence="2">The sequence shown here is derived from an EMBL/GenBank/DDBJ whole genome shotgun (WGS) entry which is preliminary data.</text>
</comment>
<dbReference type="Proteomes" id="UP000659344">
    <property type="component" value="Unassembled WGS sequence"/>
</dbReference>
<dbReference type="EMBL" id="BMFT01000004">
    <property type="protein sequence ID" value="GGH36723.1"/>
    <property type="molecule type" value="Genomic_DNA"/>
</dbReference>
<keyword evidence="3" id="KW-1185">Reference proteome</keyword>
<reference evidence="3" key="1">
    <citation type="journal article" date="2019" name="Int. J. Syst. Evol. Microbiol.">
        <title>The Global Catalogue of Microorganisms (GCM) 10K type strain sequencing project: providing services to taxonomists for standard genome sequencing and annotation.</title>
        <authorList>
            <consortium name="The Broad Institute Genomics Platform"/>
            <consortium name="The Broad Institute Genome Sequencing Center for Infectious Disease"/>
            <person name="Wu L."/>
            <person name="Ma J."/>
        </authorList>
    </citation>
    <scope>NUCLEOTIDE SEQUENCE [LARGE SCALE GENOMIC DNA]</scope>
    <source>
        <strain evidence="3">CGMCC 1.12769</strain>
    </source>
</reference>
<organism evidence="2 3">
    <name type="scientific">Paenibacillus segetis</name>
    <dbReference type="NCBI Taxonomy" id="1325360"/>
    <lineage>
        <taxon>Bacteria</taxon>
        <taxon>Bacillati</taxon>
        <taxon>Bacillota</taxon>
        <taxon>Bacilli</taxon>
        <taxon>Bacillales</taxon>
        <taxon>Paenibacillaceae</taxon>
        <taxon>Paenibacillus</taxon>
    </lineage>
</organism>
<protein>
    <submittedName>
        <fullName evidence="2">Uncharacterized protein</fullName>
    </submittedName>
</protein>
<feature type="region of interest" description="Disordered" evidence="1">
    <location>
        <begin position="1"/>
        <end position="23"/>
    </location>
</feature>
<feature type="compositionally biased region" description="Basic and acidic residues" evidence="1">
    <location>
        <begin position="1"/>
        <end position="11"/>
    </location>
</feature>